<accession>A0A6J7KIL6</accession>
<organism evidence="2">
    <name type="scientific">freshwater metagenome</name>
    <dbReference type="NCBI Taxonomy" id="449393"/>
    <lineage>
        <taxon>unclassified sequences</taxon>
        <taxon>metagenomes</taxon>
        <taxon>ecological metagenomes</taxon>
    </lineage>
</organism>
<protein>
    <submittedName>
        <fullName evidence="2">Unannotated protein</fullName>
    </submittedName>
</protein>
<feature type="region of interest" description="Disordered" evidence="1">
    <location>
        <begin position="141"/>
        <end position="165"/>
    </location>
</feature>
<dbReference type="AlphaFoldDB" id="A0A6J7KIL6"/>
<evidence type="ECO:0000313" key="2">
    <source>
        <dbReference type="EMBL" id="CAB4954132.1"/>
    </source>
</evidence>
<name>A0A6J7KIL6_9ZZZZ</name>
<evidence type="ECO:0000256" key="1">
    <source>
        <dbReference type="SAM" id="MobiDB-lite"/>
    </source>
</evidence>
<proteinExistence type="predicted"/>
<reference evidence="2" key="1">
    <citation type="submission" date="2020-05" db="EMBL/GenBank/DDBJ databases">
        <authorList>
            <person name="Chiriac C."/>
            <person name="Salcher M."/>
            <person name="Ghai R."/>
            <person name="Kavagutti S V."/>
        </authorList>
    </citation>
    <scope>NUCLEOTIDE SEQUENCE</scope>
</reference>
<sequence>MGRDRTQPFIVDLRIHDPGPGVESDAVARKRAIRTGGAEPAHGHEDDLRIDLAQALVAETTTFESSRAHCFDHNIGGAHELFQDFNAGWVSEIDHHTALAAVEMKEKQRGALDDRPGHISSVVTTGWLNLDDVGSEVAQRGRDRCRAQERDLHDPHPGERSVDCHRSTAVARTIAASLMETASTSLST</sequence>
<dbReference type="EMBL" id="CAFBNC010000150">
    <property type="protein sequence ID" value="CAB4954132.1"/>
    <property type="molecule type" value="Genomic_DNA"/>
</dbReference>
<gene>
    <name evidence="2" type="ORF">UFOPK3733_02050</name>
</gene>